<name>S4NXF2_9NEOP</name>
<accession>S4NXF2</accession>
<dbReference type="EMBL" id="GAIX01009054">
    <property type="protein sequence ID" value="JAA83506.1"/>
    <property type="molecule type" value="Transcribed_RNA"/>
</dbReference>
<dbReference type="AlphaFoldDB" id="S4NXF2"/>
<evidence type="ECO:0000313" key="1">
    <source>
        <dbReference type="EMBL" id="JAA83506.1"/>
    </source>
</evidence>
<protein>
    <submittedName>
        <fullName evidence="1">Uncharacterized protein</fullName>
    </submittedName>
</protein>
<proteinExistence type="predicted"/>
<organism evidence="1">
    <name type="scientific">Pararge aegeria</name>
    <name type="common">speckled wood butterfly</name>
    <dbReference type="NCBI Taxonomy" id="116150"/>
    <lineage>
        <taxon>Eukaryota</taxon>
        <taxon>Metazoa</taxon>
        <taxon>Ecdysozoa</taxon>
        <taxon>Arthropoda</taxon>
        <taxon>Hexapoda</taxon>
        <taxon>Insecta</taxon>
        <taxon>Pterygota</taxon>
        <taxon>Neoptera</taxon>
        <taxon>Endopterygota</taxon>
        <taxon>Lepidoptera</taxon>
        <taxon>Glossata</taxon>
        <taxon>Ditrysia</taxon>
        <taxon>Papilionoidea</taxon>
        <taxon>Nymphalidae</taxon>
        <taxon>Satyrinae</taxon>
        <taxon>Satyrini</taxon>
        <taxon>Parargina</taxon>
        <taxon>Pararge</taxon>
    </lineage>
</organism>
<sequence>MIKKLTCAMSIPKTGAHNFISGPFTRVNQFVTLAKPIPSAGTLFKNQMGLTTEHTKDCNFFTSTFASLMKTSLAYN</sequence>
<reference evidence="1" key="1">
    <citation type="journal article" date="2013" name="BMC Genomics">
        <title>Unscrambling butterfly oogenesis.</title>
        <authorList>
            <person name="Carter J.M."/>
            <person name="Baker S.C."/>
            <person name="Pink R."/>
            <person name="Carter D.R."/>
            <person name="Collins A."/>
            <person name="Tomlin J."/>
            <person name="Gibbs M."/>
            <person name="Breuker C.J."/>
        </authorList>
    </citation>
    <scope>NUCLEOTIDE SEQUENCE</scope>
    <source>
        <tissue evidence="1">Ovary</tissue>
    </source>
</reference>
<reference evidence="1" key="2">
    <citation type="submission" date="2013-05" db="EMBL/GenBank/DDBJ databases">
        <authorList>
            <person name="Carter J.-M."/>
            <person name="Baker S.C."/>
            <person name="Pink R."/>
            <person name="Carter D.R.F."/>
            <person name="Collins A."/>
            <person name="Tomlin J."/>
            <person name="Gibbs M."/>
            <person name="Breuker C.J."/>
        </authorList>
    </citation>
    <scope>NUCLEOTIDE SEQUENCE</scope>
    <source>
        <tissue evidence="1">Ovary</tissue>
    </source>
</reference>